<evidence type="ECO:0000313" key="3">
    <source>
        <dbReference type="EMBL" id="AKV77613.1"/>
    </source>
</evidence>
<evidence type="ECO:0000313" key="8">
    <source>
        <dbReference type="Proteomes" id="UP000061362"/>
    </source>
</evidence>
<evidence type="ECO:0000313" key="7">
    <source>
        <dbReference type="Proteomes" id="UP000056255"/>
    </source>
</evidence>
<evidence type="ECO:0000313" key="2">
    <source>
        <dbReference type="EMBL" id="AKV75368.1"/>
    </source>
</evidence>
<evidence type="ECO:0000313" key="6">
    <source>
        <dbReference type="EMBL" id="AKV84353.1"/>
    </source>
</evidence>
<evidence type="ECO:0000259" key="1">
    <source>
        <dbReference type="Pfam" id="PF01402"/>
    </source>
</evidence>
<evidence type="ECO:0000313" key="5">
    <source>
        <dbReference type="EMBL" id="AKV82104.1"/>
    </source>
</evidence>
<dbReference type="GO" id="GO:0006355">
    <property type="term" value="P:regulation of DNA-templated transcription"/>
    <property type="evidence" value="ECO:0007669"/>
    <property type="project" value="InterPro"/>
</dbReference>
<dbReference type="EMBL" id="CP012175">
    <property type="protein sequence ID" value="AKV82104.1"/>
    <property type="molecule type" value="Genomic_DNA"/>
</dbReference>
<dbReference type="Pfam" id="PF01402">
    <property type="entry name" value="RHH_1"/>
    <property type="match status" value="1"/>
</dbReference>
<proteinExistence type="predicted"/>
<reference evidence="6 7" key="2">
    <citation type="submission" date="2015-07" db="EMBL/GenBank/DDBJ databases">
        <title>Physiological, transcriptional responses and genome re-sequencing of acid resistant extremely thermoacidophilic Metallosphaera sedula SARC-M1.</title>
        <authorList>
            <person name="Ai C."/>
            <person name="McCarthy S."/>
            <person name="Eckrich V."/>
            <person name="Rudrappa D."/>
            <person name="Qiu G."/>
            <person name="Blum P."/>
        </authorList>
    </citation>
    <scope>NUCLEOTIDE SEQUENCE [LARGE SCALE GENOMIC DNA]</scope>
    <source>
        <strain evidence="6 7">SARC-M1</strain>
    </source>
</reference>
<dbReference type="RefSeq" id="WP_048060339.1">
    <property type="nucleotide sequence ID" value="NZ_AP019770.1"/>
</dbReference>
<dbReference type="EMBL" id="CP012174">
    <property type="protein sequence ID" value="AKV79859.1"/>
    <property type="molecule type" value="Genomic_DNA"/>
</dbReference>
<dbReference type="AlphaFoldDB" id="A0A0K1SLC4"/>
<organism evidence="2 11">
    <name type="scientific">Metallosphaera sedula</name>
    <dbReference type="NCBI Taxonomy" id="43687"/>
    <lineage>
        <taxon>Archaea</taxon>
        <taxon>Thermoproteota</taxon>
        <taxon>Thermoprotei</taxon>
        <taxon>Sulfolobales</taxon>
        <taxon>Sulfolobaceae</taxon>
        <taxon>Metallosphaera</taxon>
    </lineage>
</organism>
<evidence type="ECO:0000313" key="10">
    <source>
        <dbReference type="Proteomes" id="UP000062475"/>
    </source>
</evidence>
<dbReference type="Proteomes" id="UP000062398">
    <property type="component" value="Chromosome"/>
</dbReference>
<evidence type="ECO:0000313" key="11">
    <source>
        <dbReference type="Proteomes" id="UP000068832"/>
    </source>
</evidence>
<dbReference type="Proteomes" id="UP000056255">
    <property type="component" value="Chromosome"/>
</dbReference>
<accession>A0A0K1SLC4</accession>
<dbReference type="EMBL" id="CP012173">
    <property type="protein sequence ID" value="AKV77613.1"/>
    <property type="molecule type" value="Genomic_DNA"/>
</dbReference>
<dbReference type="EMBL" id="CP012176">
    <property type="protein sequence ID" value="AKV84353.1"/>
    <property type="molecule type" value="Genomic_DNA"/>
</dbReference>
<dbReference type="Gene3D" id="1.10.1220.10">
    <property type="entry name" value="Met repressor-like"/>
    <property type="match status" value="1"/>
</dbReference>
<dbReference type="Proteomes" id="UP000068832">
    <property type="component" value="Chromosome"/>
</dbReference>
<dbReference type="InterPro" id="IPR002145">
    <property type="entry name" value="CopG"/>
</dbReference>
<dbReference type="SUPFAM" id="SSF47598">
    <property type="entry name" value="Ribbon-helix-helix"/>
    <property type="match status" value="1"/>
</dbReference>
<reference evidence="8 9" key="1">
    <citation type="journal article" date="2015" name="Genome Announc.">
        <title>Complete Genome Sequences of Evolved Arsenate-Resistant Metallosphaera sedula Strains.</title>
        <authorList>
            <person name="Ai C."/>
            <person name="McCarthy S."/>
            <person name="Schackwitz W."/>
            <person name="Martin J."/>
            <person name="Lipzen A."/>
            <person name="Blum P."/>
        </authorList>
    </citation>
    <scope>NUCLEOTIDE SEQUENCE [LARGE SCALE GENOMIC DNA]</scope>
    <source>
        <strain evidence="4 9">ARS120-1</strain>
        <strain evidence="5 8">ARS120-2</strain>
        <strain evidence="2 11">ARS50-1</strain>
        <strain evidence="3 10">ARS50-2</strain>
    </source>
</reference>
<dbReference type="InterPro" id="IPR013321">
    <property type="entry name" value="Arc_rbn_hlx_hlx"/>
</dbReference>
<dbReference type="Proteomes" id="UP000061362">
    <property type="component" value="Chromosome"/>
</dbReference>
<dbReference type="Proteomes" id="UP000062475">
    <property type="component" value="Chromosome"/>
</dbReference>
<protein>
    <submittedName>
        <fullName evidence="2">CopG family transcriptional regulator</fullName>
    </submittedName>
</protein>
<evidence type="ECO:0000313" key="9">
    <source>
        <dbReference type="Proteomes" id="UP000062398"/>
    </source>
</evidence>
<dbReference type="GeneID" id="91756167"/>
<dbReference type="InterPro" id="IPR010985">
    <property type="entry name" value="Ribbon_hlx_hlx"/>
</dbReference>
<gene>
    <name evidence="2" type="ORF">MsedA_1688</name>
    <name evidence="3" type="ORF">MsedB_1690</name>
    <name evidence="4" type="ORF">MsedC_1688</name>
    <name evidence="5" type="ORF">MsedD_1689</name>
    <name evidence="6" type="ORF">MsedE_1691</name>
</gene>
<evidence type="ECO:0000313" key="4">
    <source>
        <dbReference type="EMBL" id="AKV79859.1"/>
    </source>
</evidence>
<name>A0A0K1SLC4_9CREN</name>
<sequence>MRVITFKAEEDLLLKLDLYAMNKRTPRSEIIRDALRKYLEAAGGI</sequence>
<feature type="domain" description="Ribbon-helix-helix protein CopG" evidence="1">
    <location>
        <begin position="3"/>
        <end position="40"/>
    </location>
</feature>
<dbReference type="EMBL" id="CP012172">
    <property type="protein sequence ID" value="AKV75368.1"/>
    <property type="molecule type" value="Genomic_DNA"/>
</dbReference>